<name>A0A6A1V701_9ROSI</name>
<feature type="compositionally biased region" description="Basic and acidic residues" evidence="10">
    <location>
        <begin position="902"/>
        <end position="925"/>
    </location>
</feature>
<comment type="caution">
    <text evidence="13">The sequence shown here is derived from an EMBL/GenBank/DDBJ whole genome shotgun (WGS) entry which is preliminary data.</text>
</comment>
<dbReference type="PROSITE" id="PS51676">
    <property type="entry name" value="FF"/>
    <property type="match status" value="5"/>
</dbReference>
<feature type="domain" description="FF" evidence="12">
    <location>
        <begin position="503"/>
        <end position="559"/>
    </location>
</feature>
<evidence type="ECO:0000256" key="9">
    <source>
        <dbReference type="SAM" id="Coils"/>
    </source>
</evidence>
<dbReference type="PANTHER" id="PTHR11864">
    <property type="entry name" value="PRE-MRNA-PROCESSING PROTEIN PRP40"/>
    <property type="match status" value="1"/>
</dbReference>
<evidence type="ECO:0000256" key="1">
    <source>
        <dbReference type="ARBA" id="ARBA00004123"/>
    </source>
</evidence>
<reference evidence="13 14" key="1">
    <citation type="journal article" date="2019" name="Plant Biotechnol. J.">
        <title>The red bayberry genome and genetic basis of sex determination.</title>
        <authorList>
            <person name="Jia H.M."/>
            <person name="Jia H.J."/>
            <person name="Cai Q.L."/>
            <person name="Wang Y."/>
            <person name="Zhao H.B."/>
            <person name="Yang W.F."/>
            <person name="Wang G.Y."/>
            <person name="Li Y.H."/>
            <person name="Zhan D.L."/>
            <person name="Shen Y.T."/>
            <person name="Niu Q.F."/>
            <person name="Chang L."/>
            <person name="Qiu J."/>
            <person name="Zhao L."/>
            <person name="Xie H.B."/>
            <person name="Fu W.Y."/>
            <person name="Jin J."/>
            <person name="Li X.W."/>
            <person name="Jiao Y."/>
            <person name="Zhou C.C."/>
            <person name="Tu T."/>
            <person name="Chai C.Y."/>
            <person name="Gao J.L."/>
            <person name="Fan L.J."/>
            <person name="van de Weg E."/>
            <person name="Wang J.Y."/>
            <person name="Gao Z.S."/>
        </authorList>
    </citation>
    <scope>NUCLEOTIDE SEQUENCE [LARGE SCALE GENOMIC DNA]</scope>
    <source>
        <tissue evidence="13">Leaves</tissue>
    </source>
</reference>
<dbReference type="InterPro" id="IPR002713">
    <property type="entry name" value="FF_domain"/>
</dbReference>
<dbReference type="Gene3D" id="1.10.10.440">
    <property type="entry name" value="FF domain"/>
    <property type="match status" value="5"/>
</dbReference>
<dbReference type="GO" id="GO:0071004">
    <property type="term" value="C:U2-type prespliceosome"/>
    <property type="evidence" value="ECO:0007669"/>
    <property type="project" value="TreeGrafter"/>
</dbReference>
<dbReference type="SMR" id="A0A6A1V701"/>
<evidence type="ECO:0000256" key="7">
    <source>
        <dbReference type="ARBA" id="ARBA00061317"/>
    </source>
</evidence>
<protein>
    <submittedName>
        <fullName evidence="13">Pre-mRNA-processing protein 40A</fullName>
    </submittedName>
</protein>
<dbReference type="GO" id="GO:0070063">
    <property type="term" value="F:RNA polymerase binding"/>
    <property type="evidence" value="ECO:0007669"/>
    <property type="project" value="UniProtKB-ARBA"/>
</dbReference>
<comment type="subunit">
    <text evidence="8">Interacts (via the WW domains) with the phosphorylated C-terminal domain of NRPB1 (via CTD domain).</text>
</comment>
<keyword evidence="5" id="KW-0539">Nucleus</keyword>
<feature type="region of interest" description="Disordered" evidence="10">
    <location>
        <begin position="1"/>
        <end position="30"/>
    </location>
</feature>
<feature type="coiled-coil region" evidence="9">
    <location>
        <begin position="620"/>
        <end position="659"/>
    </location>
</feature>
<dbReference type="GO" id="GO:0003723">
    <property type="term" value="F:RNA binding"/>
    <property type="evidence" value="ECO:0007669"/>
    <property type="project" value="TreeGrafter"/>
</dbReference>
<dbReference type="Pfam" id="PF01846">
    <property type="entry name" value="FF"/>
    <property type="match status" value="4"/>
</dbReference>
<feature type="domain" description="FF" evidence="12">
    <location>
        <begin position="437"/>
        <end position="491"/>
    </location>
</feature>
<keyword evidence="3" id="KW-0677">Repeat</keyword>
<accession>A0A6A1V701</accession>
<dbReference type="Proteomes" id="UP000516437">
    <property type="component" value="Chromosome 7"/>
</dbReference>
<dbReference type="PANTHER" id="PTHR11864:SF33">
    <property type="entry name" value="PRE-MRNA-PROCESSING PROTEIN 40B"/>
    <property type="match status" value="1"/>
</dbReference>
<evidence type="ECO:0000256" key="2">
    <source>
        <dbReference type="ARBA" id="ARBA00022664"/>
    </source>
</evidence>
<feature type="compositionally biased region" description="Basic residues" evidence="10">
    <location>
        <begin position="1024"/>
        <end position="1035"/>
    </location>
</feature>
<dbReference type="SUPFAM" id="SSF81698">
    <property type="entry name" value="FF domain"/>
    <property type="match status" value="5"/>
</dbReference>
<dbReference type="SUPFAM" id="SSF51045">
    <property type="entry name" value="WW domain"/>
    <property type="match status" value="1"/>
</dbReference>
<dbReference type="SMART" id="SM00441">
    <property type="entry name" value="FF"/>
    <property type="match status" value="5"/>
</dbReference>
<keyword evidence="9" id="KW-0175">Coiled coil</keyword>
<dbReference type="Pfam" id="PF25432">
    <property type="entry name" value="FF_PRPF40A"/>
    <property type="match status" value="1"/>
</dbReference>
<evidence type="ECO:0000256" key="10">
    <source>
        <dbReference type="SAM" id="MobiDB-lite"/>
    </source>
</evidence>
<feature type="region of interest" description="Disordered" evidence="10">
    <location>
        <begin position="285"/>
        <end position="311"/>
    </location>
</feature>
<evidence type="ECO:0000256" key="6">
    <source>
        <dbReference type="ARBA" id="ARBA00056384"/>
    </source>
</evidence>
<dbReference type="PROSITE" id="PS50020">
    <property type="entry name" value="WW_DOMAIN_2"/>
    <property type="match status" value="1"/>
</dbReference>
<dbReference type="InterPro" id="IPR036020">
    <property type="entry name" value="WW_dom_sf"/>
</dbReference>
<dbReference type="AlphaFoldDB" id="A0A6A1V701"/>
<evidence type="ECO:0000313" key="13">
    <source>
        <dbReference type="EMBL" id="KAB1208594.1"/>
    </source>
</evidence>
<organism evidence="13 14">
    <name type="scientific">Morella rubra</name>
    <name type="common">Chinese bayberry</name>
    <dbReference type="NCBI Taxonomy" id="262757"/>
    <lineage>
        <taxon>Eukaryota</taxon>
        <taxon>Viridiplantae</taxon>
        <taxon>Streptophyta</taxon>
        <taxon>Embryophyta</taxon>
        <taxon>Tracheophyta</taxon>
        <taxon>Spermatophyta</taxon>
        <taxon>Magnoliopsida</taxon>
        <taxon>eudicotyledons</taxon>
        <taxon>Gunneridae</taxon>
        <taxon>Pentapetalae</taxon>
        <taxon>rosids</taxon>
        <taxon>fabids</taxon>
        <taxon>Fagales</taxon>
        <taxon>Myricaceae</taxon>
        <taxon>Morella</taxon>
    </lineage>
</organism>
<keyword evidence="14" id="KW-1185">Reference proteome</keyword>
<dbReference type="InterPro" id="IPR001202">
    <property type="entry name" value="WW_dom"/>
</dbReference>
<evidence type="ECO:0000256" key="3">
    <source>
        <dbReference type="ARBA" id="ARBA00022737"/>
    </source>
</evidence>
<evidence type="ECO:0000256" key="8">
    <source>
        <dbReference type="ARBA" id="ARBA00064817"/>
    </source>
</evidence>
<evidence type="ECO:0000256" key="5">
    <source>
        <dbReference type="ARBA" id="ARBA00023242"/>
    </source>
</evidence>
<feature type="compositionally biased region" description="Basic and acidic residues" evidence="10">
    <location>
        <begin position="1014"/>
        <end position="1023"/>
    </location>
</feature>
<evidence type="ECO:0000313" key="14">
    <source>
        <dbReference type="Proteomes" id="UP000516437"/>
    </source>
</evidence>
<dbReference type="SMART" id="SM00456">
    <property type="entry name" value="WW"/>
    <property type="match status" value="1"/>
</dbReference>
<comment type="subcellular location">
    <subcellularLocation>
        <location evidence="1">Nucleus</location>
    </subcellularLocation>
</comment>
<dbReference type="FunFam" id="1.10.10.440:FF:000026">
    <property type="entry name" value="Pre-mRNA-processing protein 40A"/>
    <property type="match status" value="1"/>
</dbReference>
<feature type="domain" description="FF" evidence="12">
    <location>
        <begin position="842"/>
        <end position="897"/>
    </location>
</feature>
<feature type="domain" description="FF" evidence="12">
    <location>
        <begin position="644"/>
        <end position="707"/>
    </location>
</feature>
<feature type="domain" description="WW" evidence="11">
    <location>
        <begin position="217"/>
        <end position="250"/>
    </location>
</feature>
<dbReference type="CDD" id="cd00201">
    <property type="entry name" value="WW"/>
    <property type="match status" value="1"/>
</dbReference>
<keyword evidence="2" id="KW-0507">mRNA processing</keyword>
<comment type="function">
    <text evidence="6">Binds the phosphorylated C-terminal domain (CTD) of the largest subunit of RNA polymerase II and functions as a scaffold for RNA processing machineries. May be involved in pre-mRNA splicing.</text>
</comment>
<evidence type="ECO:0000256" key="4">
    <source>
        <dbReference type="ARBA" id="ARBA00023187"/>
    </source>
</evidence>
<proteinExistence type="inferred from homology"/>
<feature type="compositionally biased region" description="Basic and acidic residues" evidence="10">
    <location>
        <begin position="932"/>
        <end position="975"/>
    </location>
</feature>
<dbReference type="EMBL" id="RXIC02000025">
    <property type="protein sequence ID" value="KAB1208594.1"/>
    <property type="molecule type" value="Genomic_DNA"/>
</dbReference>
<dbReference type="Pfam" id="PF00397">
    <property type="entry name" value="WW"/>
    <property type="match status" value="1"/>
</dbReference>
<dbReference type="FunFam" id="1.10.10.440:FF:000022">
    <property type="entry name" value="Pre-mRNA-processing protein 40A"/>
    <property type="match status" value="1"/>
</dbReference>
<feature type="coiled-coil region" evidence="9">
    <location>
        <begin position="490"/>
        <end position="524"/>
    </location>
</feature>
<dbReference type="Gene3D" id="2.20.70.10">
    <property type="match status" value="1"/>
</dbReference>
<dbReference type="InterPro" id="IPR036517">
    <property type="entry name" value="FF_domain_sf"/>
</dbReference>
<comment type="similarity">
    <text evidence="7">Belongs to the PRPF40 family.</text>
</comment>
<gene>
    <name evidence="13" type="ORF">CJ030_MR7G007756</name>
</gene>
<feature type="domain" description="FF" evidence="12">
    <location>
        <begin position="572"/>
        <end position="626"/>
    </location>
</feature>
<evidence type="ECO:0000259" key="12">
    <source>
        <dbReference type="PROSITE" id="PS51676"/>
    </source>
</evidence>
<dbReference type="InterPro" id="IPR039726">
    <property type="entry name" value="Prp40-like"/>
</dbReference>
<dbReference type="GO" id="GO:0045292">
    <property type="term" value="P:mRNA cis splicing, via spliceosome"/>
    <property type="evidence" value="ECO:0007669"/>
    <property type="project" value="InterPro"/>
</dbReference>
<keyword evidence="4" id="KW-0508">mRNA splicing</keyword>
<feature type="region of interest" description="Disordered" evidence="10">
    <location>
        <begin position="902"/>
        <end position="1056"/>
    </location>
</feature>
<feature type="coiled-coil region" evidence="9">
    <location>
        <begin position="553"/>
        <end position="580"/>
    </location>
</feature>
<dbReference type="OrthoDB" id="187617at2759"/>
<evidence type="ECO:0000259" key="11">
    <source>
        <dbReference type="PROSITE" id="PS50020"/>
    </source>
</evidence>
<sequence>MANNPRFSGVQPLQPPIVGSEPPRSFMPPMSSQFRQLVPVQQSQQYNPVPPQHFYPVGRGAPLMNVGLPPHQTLPPQFSQPMQFPPRAGLTGHSALPSQAIPLPIAQNMHITSEKSMPQINAQTPNSYSPGLGGPERPLTSSYAFASPSYGQLHSNFNASTQYQFPSQMNAADVSSGRQLSLLSESQSTASVAEHTKQPLVATAVAAATTSQPNTFREAPTDWIEHTSADGKRYYYNKVTNESKWSIPEELKLAREEVEKASFMGTQPETSMNPPASAIVTPSVVEAPSGAETSSSPGEGVASSPISKGPDVATGNLQPPLLSESSASTVIASAADENTDGEQALVNVATLSAAVLENAEAAVTFTSNIHAPMDNVDNLSAQDFPRSEDGAPAKAVEVVDEVQALEEVKKDETGEKLNDVAVEAKSVDPEPLIYANKLEAKNAFKALLESTNVGSDWTWDRAMRVIINDRRYGALKTLGERKQAFNEFLSQRKKQEVEERRNKVKKAREEFKQMLEESTELTSSTRWSKAVSMFENDERFKAVERDRERRDLFDNYLGELKEREREREEEERKQNIMEYRQFLESCDFIKADSQWRKLQDRLEADERCARLEKINRLEIFLEYIRDLEKEEEEQRKIQKEELRKEERKNRDEFRKLMEEHVAAGTLTAKTHWRDYCMKVKDLPAYSAVASNTSGSTAKELFQDVLEELDKQYHEDRTRIKDAVKLGKVKDLPAYSAVASNTSGSTAKELFQDVLEELDKQYHEDRTRIKDAVKLGKIMLLPTWSFQDFKTAISKDFNSPPVSDYCVVLSPYARVMISIILQLIFDELLERLREKEQKEAKKRKRLEDDFFHLLSSIKELTASSKWEDCKQLFEDSREFSSIGEEGPCREIFEQYIEQLKEQAKEHERKRKEEKAKKEKEREEKEKRKVKQRREKEEGHEREKDEVKKDGLDSKYTDVTELHVSKENKRSGEDSIKKQRKRHQSSEDIVDENEKDRSRKSRGSTSDHKKSRRHTSAHESDDESRHKRHRRDHRNGSRKFGDAEELEDGEFGGDRQSL</sequence>
<dbReference type="FunFam" id="1.10.10.440:FF:000024">
    <property type="entry name" value="Pre-mRNA-processing protein 40A"/>
    <property type="match status" value="1"/>
</dbReference>
<dbReference type="GO" id="GO:0005685">
    <property type="term" value="C:U1 snRNP"/>
    <property type="evidence" value="ECO:0007669"/>
    <property type="project" value="TreeGrafter"/>
</dbReference>
<dbReference type="FunFam" id="1.10.10.440:FF:000013">
    <property type="entry name" value="pre-mRNA-processing protein 40A isoform X1"/>
    <property type="match status" value="1"/>
</dbReference>